<keyword evidence="3" id="KW-1185">Reference proteome</keyword>
<keyword evidence="1" id="KW-0732">Signal</keyword>
<evidence type="ECO:0000313" key="2">
    <source>
        <dbReference type="EMBL" id="ADN16385.1"/>
    </source>
</evidence>
<gene>
    <name evidence="2" type="ordered locus">Cyan7822_4474</name>
</gene>
<feature type="chain" id="PRO_5003141241" description="Thioredoxin domain-containing protein" evidence="1">
    <location>
        <begin position="33"/>
        <end position="147"/>
    </location>
</feature>
<dbReference type="KEGG" id="cyj:Cyan7822_4474"/>
<evidence type="ECO:0008006" key="4">
    <source>
        <dbReference type="Google" id="ProtNLM"/>
    </source>
</evidence>
<proteinExistence type="predicted"/>
<organism evidence="2 3">
    <name type="scientific">Gloeothece verrucosa (strain PCC 7822)</name>
    <name type="common">Cyanothece sp. (strain PCC 7822)</name>
    <dbReference type="NCBI Taxonomy" id="497965"/>
    <lineage>
        <taxon>Bacteria</taxon>
        <taxon>Bacillati</taxon>
        <taxon>Cyanobacteriota</taxon>
        <taxon>Cyanophyceae</taxon>
        <taxon>Oscillatoriophycideae</taxon>
        <taxon>Chroococcales</taxon>
        <taxon>Aphanothecaceae</taxon>
        <taxon>Gloeothece</taxon>
        <taxon>Gloeothece verrucosa</taxon>
    </lineage>
</organism>
<feature type="signal peptide" evidence="1">
    <location>
        <begin position="1"/>
        <end position="32"/>
    </location>
</feature>
<dbReference type="eggNOG" id="ENOG5032GY1">
    <property type="taxonomic scope" value="Bacteria"/>
</dbReference>
<dbReference type="OrthoDB" id="513834at2"/>
<sequence>MKSIAKIGRRLISVFLVVFVSTLMFLTSPALAANWITVNPDNIESEVLNSDKTTVVLLVSDIYPDAENVKAKLKSEVEKTYGDKYQLAVGSVEQNGFLYGSVIAPRVYPPFPGITVVKNGYPLRGIFILPDDPSQAFNAINDIIANS</sequence>
<dbReference type="RefSeq" id="WP_013324448.1">
    <property type="nucleotide sequence ID" value="NC_014501.1"/>
</dbReference>
<reference evidence="3" key="1">
    <citation type="journal article" date="2011" name="MBio">
        <title>Novel metabolic attributes of the genus Cyanothece, comprising a group of unicellular nitrogen-fixing Cyanobacteria.</title>
        <authorList>
            <person name="Bandyopadhyay A."/>
            <person name="Elvitigala T."/>
            <person name="Welsh E."/>
            <person name="Stockel J."/>
            <person name="Liberton M."/>
            <person name="Min H."/>
            <person name="Sherman L.A."/>
            <person name="Pakrasi H.B."/>
        </authorList>
    </citation>
    <scope>NUCLEOTIDE SEQUENCE [LARGE SCALE GENOMIC DNA]</scope>
    <source>
        <strain evidence="3">PCC 7822</strain>
    </source>
</reference>
<dbReference type="EMBL" id="CP002198">
    <property type="protein sequence ID" value="ADN16385.1"/>
    <property type="molecule type" value="Genomic_DNA"/>
</dbReference>
<dbReference type="HOGENOM" id="CLU_1764991_0_0_3"/>
<evidence type="ECO:0000256" key="1">
    <source>
        <dbReference type="SAM" id="SignalP"/>
    </source>
</evidence>
<dbReference type="AlphaFoldDB" id="E0UC47"/>
<protein>
    <recommendedName>
        <fullName evidence="4">Thioredoxin domain-containing protein</fullName>
    </recommendedName>
</protein>
<accession>E0UC47</accession>
<name>E0UC47_GLOV7</name>
<dbReference type="Proteomes" id="UP000008206">
    <property type="component" value="Chromosome"/>
</dbReference>
<evidence type="ECO:0000313" key="3">
    <source>
        <dbReference type="Proteomes" id="UP000008206"/>
    </source>
</evidence>